<dbReference type="Proteomes" id="UP000595703">
    <property type="component" value="Chromosome"/>
</dbReference>
<feature type="transmembrane region" description="Helical" evidence="7">
    <location>
        <begin position="127"/>
        <end position="147"/>
    </location>
</feature>
<dbReference type="RefSeq" id="WP_202233555.1">
    <property type="nucleotide sequence ID" value="NZ_AP018365.1"/>
</dbReference>
<gene>
    <name evidence="10" type="ORF">RVR_2891</name>
</gene>
<evidence type="ECO:0000256" key="6">
    <source>
        <dbReference type="ARBA" id="ARBA00023136"/>
    </source>
</evidence>
<dbReference type="EMBL" id="AP018365">
    <property type="protein sequence ID" value="BBA97239.1"/>
    <property type="molecule type" value="Genomic_DNA"/>
</dbReference>
<dbReference type="GO" id="GO:0055085">
    <property type="term" value="P:transmembrane transport"/>
    <property type="evidence" value="ECO:0007669"/>
    <property type="project" value="InterPro"/>
</dbReference>
<keyword evidence="5 7" id="KW-1133">Transmembrane helix</keyword>
<dbReference type="GO" id="GO:0005886">
    <property type="term" value="C:plasma membrane"/>
    <property type="evidence" value="ECO:0007669"/>
    <property type="project" value="UniProtKB-SubCell"/>
</dbReference>
<organism evidence="10 11">
    <name type="scientific">Actinacidiphila reveromycinica</name>
    <dbReference type="NCBI Taxonomy" id="659352"/>
    <lineage>
        <taxon>Bacteria</taxon>
        <taxon>Bacillati</taxon>
        <taxon>Actinomycetota</taxon>
        <taxon>Actinomycetes</taxon>
        <taxon>Kitasatosporales</taxon>
        <taxon>Streptomycetaceae</taxon>
        <taxon>Actinacidiphila</taxon>
    </lineage>
</organism>
<dbReference type="PANTHER" id="PTHR43005:SF1">
    <property type="entry name" value="SPERMIDINE_PUTRESCINE TRANSPORT SYSTEM PERMEASE PROTEIN"/>
    <property type="match status" value="1"/>
</dbReference>
<evidence type="ECO:0000256" key="2">
    <source>
        <dbReference type="ARBA" id="ARBA00022448"/>
    </source>
</evidence>
<reference evidence="10 11" key="3">
    <citation type="journal article" date="2011" name="Nat. Chem. Biol.">
        <title>Reveromycin A biosynthesis uses RevG and RevJ for stereospecific spiroacetal formation.</title>
        <authorList>
            <person name="Takahashi S."/>
            <person name="Toyoda A."/>
            <person name="Sekiyama Y."/>
            <person name="Takagi H."/>
            <person name="Nogawa T."/>
            <person name="Uramoto M."/>
            <person name="Suzuki R."/>
            <person name="Koshino H."/>
            <person name="Kumano T."/>
            <person name="Panthee S."/>
            <person name="Dairi T."/>
            <person name="Ishikawa J."/>
            <person name="Ikeda H."/>
            <person name="Sakaki Y."/>
            <person name="Osada H."/>
        </authorList>
    </citation>
    <scope>NUCLEOTIDE SEQUENCE [LARGE SCALE GENOMIC DNA]</scope>
    <source>
        <strain evidence="10 11">SN-593</strain>
    </source>
</reference>
<feature type="transmembrane region" description="Helical" evidence="7">
    <location>
        <begin position="94"/>
        <end position="115"/>
    </location>
</feature>
<evidence type="ECO:0000256" key="8">
    <source>
        <dbReference type="SAM" id="MobiDB-lite"/>
    </source>
</evidence>
<evidence type="ECO:0000256" key="1">
    <source>
        <dbReference type="ARBA" id="ARBA00004651"/>
    </source>
</evidence>
<evidence type="ECO:0000256" key="7">
    <source>
        <dbReference type="RuleBase" id="RU363032"/>
    </source>
</evidence>
<feature type="domain" description="ABC transmembrane type-1" evidence="9">
    <location>
        <begin position="90"/>
        <end position="308"/>
    </location>
</feature>
<keyword evidence="4 7" id="KW-0812">Transmembrane</keyword>
<proteinExistence type="inferred from homology"/>
<feature type="transmembrane region" description="Helical" evidence="7">
    <location>
        <begin position="224"/>
        <end position="246"/>
    </location>
</feature>
<accession>A0A7U3VN45</accession>
<evidence type="ECO:0000259" key="9">
    <source>
        <dbReference type="PROSITE" id="PS50928"/>
    </source>
</evidence>
<dbReference type="KEGG" id="arev:RVR_2891"/>
<keyword evidence="11" id="KW-1185">Reference proteome</keyword>
<feature type="transmembrane region" description="Helical" evidence="7">
    <location>
        <begin position="190"/>
        <end position="212"/>
    </location>
</feature>
<keyword evidence="3" id="KW-1003">Cell membrane</keyword>
<sequence length="326" mass="35811">MPASTLTPPRRPRGLPRLGGGRAERGDRRFNLLLMAPAVLVVLALFAYPIGYAGWLSLHQWDDKISPVHPYVGVDNYHQLFSDPAYREALDRTVYFSVITVLAGVALAIGLAVLLTQQFRFRALARVLLLVPWAVPPVVNGIMWHLIFDGDTGIANTVLRGLGIIDTNKQWLSSPTSAMNVLIFAEMWKLLPFLTLLFIAALQGVPANLYRAASIDGAGAIRRFAFITLPSIRTTILFALIVQSMWSLKVFDTIYVLTGGSGGPAGGTTTINFFAYLTTFSNLDRGYGAAIAISIMALVLLIAVFWMLLFRAPSWFVARGTRRRTA</sequence>
<keyword evidence="2 7" id="KW-0813">Transport</keyword>
<dbReference type="PANTHER" id="PTHR43005">
    <property type="entry name" value="BLR7065 PROTEIN"/>
    <property type="match status" value="1"/>
</dbReference>
<feature type="region of interest" description="Disordered" evidence="8">
    <location>
        <begin position="1"/>
        <end position="22"/>
    </location>
</feature>
<keyword evidence="6 7" id="KW-0472">Membrane</keyword>
<reference evidence="10 11" key="2">
    <citation type="journal article" date="2011" name="J. Antibiot.">
        <title>Furaquinocins I and J: novel polyketide isoprenoid hybrid compounds from Streptomyces reveromyceticus SN-593.</title>
        <authorList>
            <person name="Panthee S."/>
            <person name="Takahashi S."/>
            <person name="Takagi H."/>
            <person name="Nogawa T."/>
            <person name="Oowada E."/>
            <person name="Uramoto M."/>
            <person name="Osada H."/>
        </authorList>
    </citation>
    <scope>NUCLEOTIDE SEQUENCE [LARGE SCALE GENOMIC DNA]</scope>
    <source>
        <strain evidence="10 11">SN-593</strain>
    </source>
</reference>
<reference evidence="10 11" key="4">
    <citation type="journal article" date="2020" name="Sci. Rep.">
        <title>beta-carboline chemical signals induce reveromycin production through a LuxR family regulator in Streptomyces sp. SN-593.</title>
        <authorList>
            <person name="Panthee S."/>
            <person name="Kito N."/>
            <person name="Hayashi T."/>
            <person name="Shimizu T."/>
            <person name="Ishikawa J."/>
            <person name="Hamamoto H."/>
            <person name="Osada H."/>
            <person name="Takahashi S."/>
        </authorList>
    </citation>
    <scope>NUCLEOTIDE SEQUENCE [LARGE SCALE GENOMIC DNA]</scope>
    <source>
        <strain evidence="10 11">SN-593</strain>
    </source>
</reference>
<dbReference type="PROSITE" id="PS50928">
    <property type="entry name" value="ABC_TM1"/>
    <property type="match status" value="1"/>
</dbReference>
<comment type="subcellular location">
    <subcellularLocation>
        <location evidence="1 7">Cell membrane</location>
        <topology evidence="1 7">Multi-pass membrane protein</topology>
    </subcellularLocation>
</comment>
<dbReference type="AlphaFoldDB" id="A0A7U3VN45"/>
<protein>
    <submittedName>
        <fullName evidence="10">Putative sugar ABC transporter permease</fullName>
    </submittedName>
</protein>
<dbReference type="Pfam" id="PF00528">
    <property type="entry name" value="BPD_transp_1"/>
    <property type="match status" value="1"/>
</dbReference>
<name>A0A7U3VN45_9ACTN</name>
<dbReference type="SUPFAM" id="SSF161098">
    <property type="entry name" value="MetI-like"/>
    <property type="match status" value="1"/>
</dbReference>
<dbReference type="InterPro" id="IPR000515">
    <property type="entry name" value="MetI-like"/>
</dbReference>
<evidence type="ECO:0000256" key="4">
    <source>
        <dbReference type="ARBA" id="ARBA00022692"/>
    </source>
</evidence>
<evidence type="ECO:0000313" key="10">
    <source>
        <dbReference type="EMBL" id="BBA97239.1"/>
    </source>
</evidence>
<dbReference type="CDD" id="cd06261">
    <property type="entry name" value="TM_PBP2"/>
    <property type="match status" value="1"/>
</dbReference>
<comment type="similarity">
    <text evidence="7">Belongs to the binding-protein-dependent transport system permease family.</text>
</comment>
<evidence type="ECO:0000256" key="3">
    <source>
        <dbReference type="ARBA" id="ARBA00022475"/>
    </source>
</evidence>
<dbReference type="Gene3D" id="1.10.3720.10">
    <property type="entry name" value="MetI-like"/>
    <property type="match status" value="1"/>
</dbReference>
<evidence type="ECO:0000256" key="5">
    <source>
        <dbReference type="ARBA" id="ARBA00022989"/>
    </source>
</evidence>
<evidence type="ECO:0000313" key="11">
    <source>
        <dbReference type="Proteomes" id="UP000595703"/>
    </source>
</evidence>
<reference evidence="10 11" key="1">
    <citation type="journal article" date="2010" name="J. Bacteriol.">
        <title>Biochemical characterization of a novel indole prenyltransferase from Streptomyces sp. SN-593.</title>
        <authorList>
            <person name="Takahashi S."/>
            <person name="Takagi H."/>
            <person name="Toyoda A."/>
            <person name="Uramoto M."/>
            <person name="Nogawa T."/>
            <person name="Ueki M."/>
            <person name="Sakaki Y."/>
            <person name="Osada H."/>
        </authorList>
    </citation>
    <scope>NUCLEOTIDE SEQUENCE [LARGE SCALE GENOMIC DNA]</scope>
    <source>
        <strain evidence="10 11">SN-593</strain>
    </source>
</reference>
<feature type="transmembrane region" description="Helical" evidence="7">
    <location>
        <begin position="32"/>
        <end position="55"/>
    </location>
</feature>
<feature type="transmembrane region" description="Helical" evidence="7">
    <location>
        <begin position="287"/>
        <end position="309"/>
    </location>
</feature>
<dbReference type="InterPro" id="IPR035906">
    <property type="entry name" value="MetI-like_sf"/>
</dbReference>